<reference evidence="2 3" key="2">
    <citation type="journal article" date="2019" name="G3 (Bethesda)">
        <title>Hybrid Assembly of the Genome of the Entomopathogenic Nematode Steinernema carpocapsae Identifies the X-Chromosome.</title>
        <authorList>
            <person name="Serra L."/>
            <person name="Macchietto M."/>
            <person name="Macias-Munoz A."/>
            <person name="McGill C.J."/>
            <person name="Rodriguez I.M."/>
            <person name="Rodriguez B."/>
            <person name="Murad R."/>
            <person name="Mortazavi A."/>
        </authorList>
    </citation>
    <scope>NUCLEOTIDE SEQUENCE [LARGE SCALE GENOMIC DNA]</scope>
    <source>
        <strain evidence="2 3">ALL</strain>
    </source>
</reference>
<organism evidence="2 3">
    <name type="scientific">Steinernema carpocapsae</name>
    <name type="common">Entomopathogenic nematode</name>
    <dbReference type="NCBI Taxonomy" id="34508"/>
    <lineage>
        <taxon>Eukaryota</taxon>
        <taxon>Metazoa</taxon>
        <taxon>Ecdysozoa</taxon>
        <taxon>Nematoda</taxon>
        <taxon>Chromadorea</taxon>
        <taxon>Rhabditida</taxon>
        <taxon>Tylenchina</taxon>
        <taxon>Panagrolaimomorpha</taxon>
        <taxon>Strongyloidoidea</taxon>
        <taxon>Steinernematidae</taxon>
        <taxon>Steinernema</taxon>
    </lineage>
</organism>
<feature type="compositionally biased region" description="Basic and acidic residues" evidence="1">
    <location>
        <begin position="363"/>
        <end position="379"/>
    </location>
</feature>
<accession>A0A4U5NHE3</accession>
<dbReference type="OrthoDB" id="410104at2759"/>
<dbReference type="Proteomes" id="UP000298663">
    <property type="component" value="Unassembled WGS sequence"/>
</dbReference>
<proteinExistence type="predicted"/>
<feature type="compositionally biased region" description="Basic residues" evidence="1">
    <location>
        <begin position="323"/>
        <end position="333"/>
    </location>
</feature>
<dbReference type="Gene3D" id="3.60.10.10">
    <property type="entry name" value="Endonuclease/exonuclease/phosphatase"/>
    <property type="match status" value="1"/>
</dbReference>
<comment type="caution">
    <text evidence="2">The sequence shown here is derived from an EMBL/GenBank/DDBJ whole genome shotgun (WGS) entry which is preliminary data.</text>
</comment>
<name>A0A4U5NHE3_STECR</name>
<evidence type="ECO:0000256" key="1">
    <source>
        <dbReference type="SAM" id="MobiDB-lite"/>
    </source>
</evidence>
<dbReference type="SUPFAM" id="SSF56219">
    <property type="entry name" value="DNase I-like"/>
    <property type="match status" value="1"/>
</dbReference>
<dbReference type="InterPro" id="IPR036691">
    <property type="entry name" value="Endo/exonu/phosph_ase_sf"/>
</dbReference>
<evidence type="ECO:0008006" key="4">
    <source>
        <dbReference type="Google" id="ProtNLM"/>
    </source>
</evidence>
<protein>
    <recommendedName>
        <fullName evidence="4">Endonuclease/exonuclease/phosphatase domain-containing protein</fullName>
    </recommendedName>
</protein>
<evidence type="ECO:0000313" key="2">
    <source>
        <dbReference type="EMBL" id="TKR82061.1"/>
    </source>
</evidence>
<sequence>MFQFLGPDKIDDLPTTKLKQSKNPRPRSNWNLWERNVPPPNRIEVGTLNVRRLATPGRLLELQEDLKPTNLDVVALTNSDGSNAAPGTARLRDSDFIFFHAGPQAANDPPGTGFMVHKRLKTRSMDSTKAPIDRRIRPAYWIQQKPRKSKNRRRRHRHDEEAFEEFLEALREELQAEPSTFTILLGDFSDFNAVIGSRSEDAEEETAVGLYGHGERNRRGQLLVEFCEEFRLSPASTTFWRQGPFGFKKATVMSSHNAGSDHRLLRATIQDQARPEGRRPTPRPNAKKQIDKDLFRMAVAMNPPKPPADDASGYQDLSTAFKRRRRSLKKKSTPRAPATETRRLLQQRHRLRRLQHSSNARAALRELNKAIETDEGRHR</sequence>
<evidence type="ECO:0000313" key="3">
    <source>
        <dbReference type="Proteomes" id="UP000298663"/>
    </source>
</evidence>
<feature type="region of interest" description="Disordered" evidence="1">
    <location>
        <begin position="270"/>
        <end position="291"/>
    </location>
</feature>
<feature type="region of interest" description="Disordered" evidence="1">
    <location>
        <begin position="323"/>
        <end position="379"/>
    </location>
</feature>
<dbReference type="AlphaFoldDB" id="A0A4U5NHE3"/>
<feature type="region of interest" description="Disordered" evidence="1">
    <location>
        <begin position="1"/>
        <end position="28"/>
    </location>
</feature>
<dbReference type="EMBL" id="AZBU02000004">
    <property type="protein sequence ID" value="TKR82061.1"/>
    <property type="molecule type" value="Genomic_DNA"/>
</dbReference>
<gene>
    <name evidence="2" type="ORF">L596_015837</name>
</gene>
<keyword evidence="3" id="KW-1185">Reference proteome</keyword>
<reference evidence="2 3" key="1">
    <citation type="journal article" date="2015" name="Genome Biol.">
        <title>Comparative genomics of Steinernema reveals deeply conserved gene regulatory networks.</title>
        <authorList>
            <person name="Dillman A.R."/>
            <person name="Macchietto M."/>
            <person name="Porter C.F."/>
            <person name="Rogers A."/>
            <person name="Williams B."/>
            <person name="Antoshechkin I."/>
            <person name="Lee M.M."/>
            <person name="Goodwin Z."/>
            <person name="Lu X."/>
            <person name="Lewis E.E."/>
            <person name="Goodrich-Blair H."/>
            <person name="Stock S.P."/>
            <person name="Adams B.J."/>
            <person name="Sternberg P.W."/>
            <person name="Mortazavi A."/>
        </authorList>
    </citation>
    <scope>NUCLEOTIDE SEQUENCE [LARGE SCALE GENOMIC DNA]</scope>
    <source>
        <strain evidence="2 3">ALL</strain>
    </source>
</reference>
<feature type="compositionally biased region" description="Basic residues" evidence="1">
    <location>
        <begin position="345"/>
        <end position="355"/>
    </location>
</feature>